<name>A0AB40BFB5_DIOCR</name>
<feature type="compositionally biased region" description="Gly residues" evidence="1">
    <location>
        <begin position="220"/>
        <end position="229"/>
    </location>
</feature>
<dbReference type="Gene3D" id="3.10.450.40">
    <property type="match status" value="1"/>
</dbReference>
<feature type="compositionally biased region" description="Low complexity" evidence="1">
    <location>
        <begin position="31"/>
        <end position="42"/>
    </location>
</feature>
<dbReference type="AlphaFoldDB" id="A0AB40BFB5"/>
<feature type="compositionally biased region" description="Polar residues" evidence="1">
    <location>
        <begin position="13"/>
        <end position="22"/>
    </location>
</feature>
<accession>A0AB40BFB5</accession>
<dbReference type="Pfam" id="PF11523">
    <property type="entry name" value="DUF3223"/>
    <property type="match status" value="1"/>
</dbReference>
<dbReference type="GO" id="GO:0005634">
    <property type="term" value="C:nucleus"/>
    <property type="evidence" value="ECO:0007669"/>
    <property type="project" value="TreeGrafter"/>
</dbReference>
<dbReference type="GO" id="GO:0017126">
    <property type="term" value="P:nucleologenesis"/>
    <property type="evidence" value="ECO:0007669"/>
    <property type="project" value="TreeGrafter"/>
</dbReference>
<dbReference type="RefSeq" id="XP_039126025.1">
    <property type="nucleotide sequence ID" value="XM_039270091.1"/>
</dbReference>
<proteinExistence type="predicted"/>
<dbReference type="GeneID" id="120262041"/>
<organism evidence="2 3">
    <name type="scientific">Dioscorea cayennensis subsp. rotundata</name>
    <name type="common">White Guinea yam</name>
    <name type="synonym">Dioscorea rotundata</name>
    <dbReference type="NCBI Taxonomy" id="55577"/>
    <lineage>
        <taxon>Eukaryota</taxon>
        <taxon>Viridiplantae</taxon>
        <taxon>Streptophyta</taxon>
        <taxon>Embryophyta</taxon>
        <taxon>Tracheophyta</taxon>
        <taxon>Spermatophyta</taxon>
        <taxon>Magnoliopsida</taxon>
        <taxon>Liliopsida</taxon>
        <taxon>Dioscoreales</taxon>
        <taxon>Dioscoreaceae</taxon>
        <taxon>Dioscorea</taxon>
    </lineage>
</organism>
<keyword evidence="2" id="KW-1185">Reference proteome</keyword>
<sequence>MAEEATEIPQPIEESNLSQEASAQDMELEPVSGSAEAEGGVEQQEENGATKRARDDVEEEEENDGNSKKQKVEKSLEEERLEKLKEKGGESDSKEGEKGSEGPKSLGPKNFGSSVEMFDYFMKLLHSWSTNLDVNKYEHLVLLDLIKKGHPEPDKKIGVGIQAFQVRVHPAWKSRCFFLVRSDGTSDDFSFRKCVDHILPLPDNMKVPSASNGSKHKGGGHVGKSGGGGRRGHGHGKRGGK</sequence>
<dbReference type="GO" id="GO:1901259">
    <property type="term" value="P:chloroplast rRNA processing"/>
    <property type="evidence" value="ECO:0007669"/>
    <property type="project" value="TreeGrafter"/>
</dbReference>
<feature type="compositionally biased region" description="Basic and acidic residues" evidence="1">
    <location>
        <begin position="65"/>
        <end position="101"/>
    </location>
</feature>
<dbReference type="Proteomes" id="UP001515500">
    <property type="component" value="Chromosome 5"/>
</dbReference>
<dbReference type="GO" id="GO:0009658">
    <property type="term" value="P:chloroplast organization"/>
    <property type="evidence" value="ECO:0007669"/>
    <property type="project" value="TreeGrafter"/>
</dbReference>
<dbReference type="GO" id="GO:0009507">
    <property type="term" value="C:chloroplast"/>
    <property type="evidence" value="ECO:0007669"/>
    <property type="project" value="TreeGrafter"/>
</dbReference>
<gene>
    <name evidence="3" type="primary">LOC120262041</name>
</gene>
<feature type="compositionally biased region" description="Basic residues" evidence="1">
    <location>
        <begin position="230"/>
        <end position="241"/>
    </location>
</feature>
<protein>
    <submittedName>
        <fullName evidence="3">Protein EMBRYO DEFECTIVE 514</fullName>
    </submittedName>
</protein>
<reference evidence="3" key="1">
    <citation type="submission" date="2025-08" db="UniProtKB">
        <authorList>
            <consortium name="RefSeq"/>
        </authorList>
    </citation>
    <scope>IDENTIFICATION</scope>
</reference>
<evidence type="ECO:0000313" key="3">
    <source>
        <dbReference type="RefSeq" id="XP_039126025.1"/>
    </source>
</evidence>
<evidence type="ECO:0000313" key="2">
    <source>
        <dbReference type="Proteomes" id="UP001515500"/>
    </source>
</evidence>
<evidence type="ECO:0000256" key="1">
    <source>
        <dbReference type="SAM" id="MobiDB-lite"/>
    </source>
</evidence>
<dbReference type="InterPro" id="IPR044673">
    <property type="entry name" value="DCL-like"/>
</dbReference>
<feature type="region of interest" description="Disordered" evidence="1">
    <location>
        <begin position="205"/>
        <end position="241"/>
    </location>
</feature>
<dbReference type="PANTHER" id="PTHR33415">
    <property type="entry name" value="PROTEIN EMBRYO DEFECTIVE 514"/>
    <property type="match status" value="1"/>
</dbReference>
<feature type="region of interest" description="Disordered" evidence="1">
    <location>
        <begin position="1"/>
        <end position="109"/>
    </location>
</feature>
<dbReference type="PANTHER" id="PTHR33415:SF12">
    <property type="entry name" value="PROTEIN EMBRYO DEFECTIVE 514"/>
    <property type="match status" value="1"/>
</dbReference>
<dbReference type="FunFam" id="3.10.450.40:FF:000016">
    <property type="entry name" value="Predicted protein"/>
    <property type="match status" value="1"/>
</dbReference>